<sequence length="81" mass="9095">MCSRCSHLPWVVALVRYLSWSPGRHSVNSVRGIDDDFQAGQVLLGPIQWTQCVVVRHVDTQYSGGSALPLDWNVGLVQYLR</sequence>
<comment type="caution">
    <text evidence="1">The sequence shown here is derived from an EMBL/GenBank/DDBJ whole genome shotgun (WGS) entry which is preliminary data.</text>
</comment>
<accession>A0A9K3D2V4</accession>
<dbReference type="EMBL" id="BDIP01002968">
    <property type="protein sequence ID" value="GIQ87097.1"/>
    <property type="molecule type" value="Genomic_DNA"/>
</dbReference>
<name>A0A9K3D2V4_9EUKA</name>
<keyword evidence="2" id="KW-1185">Reference proteome</keyword>
<protein>
    <submittedName>
        <fullName evidence="1">Uncharacterized protein</fullName>
    </submittedName>
</protein>
<gene>
    <name evidence="1" type="ORF">KIPB_009067</name>
</gene>
<feature type="non-terminal residue" evidence="1">
    <location>
        <position position="1"/>
    </location>
</feature>
<evidence type="ECO:0000313" key="1">
    <source>
        <dbReference type="EMBL" id="GIQ87097.1"/>
    </source>
</evidence>
<organism evidence="1 2">
    <name type="scientific">Kipferlia bialata</name>
    <dbReference type="NCBI Taxonomy" id="797122"/>
    <lineage>
        <taxon>Eukaryota</taxon>
        <taxon>Metamonada</taxon>
        <taxon>Carpediemonas-like organisms</taxon>
        <taxon>Kipferlia</taxon>
    </lineage>
</organism>
<proteinExistence type="predicted"/>
<reference evidence="1 2" key="1">
    <citation type="journal article" date="2018" name="PLoS ONE">
        <title>The draft genome of Kipferlia bialata reveals reductive genome evolution in fornicate parasites.</title>
        <authorList>
            <person name="Tanifuji G."/>
            <person name="Takabayashi S."/>
            <person name="Kume K."/>
            <person name="Takagi M."/>
            <person name="Nakayama T."/>
            <person name="Kamikawa R."/>
            <person name="Inagaki Y."/>
            <person name="Hashimoto T."/>
        </authorList>
    </citation>
    <scope>NUCLEOTIDE SEQUENCE [LARGE SCALE GENOMIC DNA]</scope>
    <source>
        <strain evidence="1">NY0173</strain>
    </source>
</reference>
<dbReference type="Proteomes" id="UP000265618">
    <property type="component" value="Unassembled WGS sequence"/>
</dbReference>
<dbReference type="AlphaFoldDB" id="A0A9K3D2V4"/>
<evidence type="ECO:0000313" key="2">
    <source>
        <dbReference type="Proteomes" id="UP000265618"/>
    </source>
</evidence>